<feature type="transmembrane region" description="Helical" evidence="6">
    <location>
        <begin position="162"/>
        <end position="186"/>
    </location>
</feature>
<feature type="transmembrane region" description="Helical" evidence="6">
    <location>
        <begin position="242"/>
        <end position="264"/>
    </location>
</feature>
<comment type="similarity">
    <text evidence="2">Belongs to the SYG1 (TC 2.A.94) family.</text>
</comment>
<evidence type="ECO:0000259" key="7">
    <source>
        <dbReference type="PROSITE" id="PS51380"/>
    </source>
</evidence>
<reference evidence="9 10" key="1">
    <citation type="journal article" date="2015" name="Fungal Genet. Biol.">
        <title>Evolution of novel wood decay mechanisms in Agaricales revealed by the genome sequences of Fistulina hepatica and Cylindrobasidium torrendii.</title>
        <authorList>
            <person name="Floudas D."/>
            <person name="Held B.W."/>
            <person name="Riley R."/>
            <person name="Nagy L.G."/>
            <person name="Koehler G."/>
            <person name="Ransdell A.S."/>
            <person name="Younus H."/>
            <person name="Chow J."/>
            <person name="Chiniquy J."/>
            <person name="Lipzen A."/>
            <person name="Tritt A."/>
            <person name="Sun H."/>
            <person name="Haridas S."/>
            <person name="LaButti K."/>
            <person name="Ohm R.A."/>
            <person name="Kues U."/>
            <person name="Blanchette R.A."/>
            <person name="Grigoriev I.V."/>
            <person name="Minto R.E."/>
            <person name="Hibbett D.S."/>
        </authorList>
    </citation>
    <scope>NUCLEOTIDE SEQUENCE [LARGE SCALE GENOMIC DNA]</scope>
    <source>
        <strain evidence="9 10">ATCC 64428</strain>
    </source>
</reference>
<name>A0A0D7A942_9AGAR</name>
<gene>
    <name evidence="9" type="ORF">FISHEDRAFT_12424</name>
</gene>
<feature type="transmembrane region" description="Helical" evidence="6">
    <location>
        <begin position="218"/>
        <end position="236"/>
    </location>
</feature>
<dbReference type="PANTHER" id="PTHR10783:SF103">
    <property type="entry name" value="SOLUTE CARRIER FAMILY 53 MEMBER 1"/>
    <property type="match status" value="1"/>
</dbReference>
<evidence type="ECO:0000313" key="9">
    <source>
        <dbReference type="EMBL" id="KIY47527.1"/>
    </source>
</evidence>
<keyword evidence="5 6" id="KW-0472">Membrane</keyword>
<dbReference type="GO" id="GO:0005794">
    <property type="term" value="C:Golgi apparatus"/>
    <property type="evidence" value="ECO:0007669"/>
    <property type="project" value="TreeGrafter"/>
</dbReference>
<dbReference type="GO" id="GO:0006817">
    <property type="term" value="P:phosphate ion transport"/>
    <property type="evidence" value="ECO:0007669"/>
    <property type="project" value="TreeGrafter"/>
</dbReference>
<protein>
    <submittedName>
        <fullName evidence="9">EXS-domain-containing protein</fullName>
    </submittedName>
</protein>
<dbReference type="InterPro" id="IPR004331">
    <property type="entry name" value="SPX_dom"/>
</dbReference>
<dbReference type="Pfam" id="PF03124">
    <property type="entry name" value="EXS"/>
    <property type="match status" value="1"/>
</dbReference>
<evidence type="ECO:0000256" key="5">
    <source>
        <dbReference type="ARBA" id="ARBA00023136"/>
    </source>
</evidence>
<keyword evidence="3 6" id="KW-0812">Transmembrane</keyword>
<evidence type="ECO:0000256" key="6">
    <source>
        <dbReference type="SAM" id="Phobius"/>
    </source>
</evidence>
<feature type="transmembrane region" description="Helical" evidence="6">
    <location>
        <begin position="330"/>
        <end position="347"/>
    </location>
</feature>
<dbReference type="PROSITE" id="PS51380">
    <property type="entry name" value="EXS"/>
    <property type="match status" value="1"/>
</dbReference>
<dbReference type="Pfam" id="PF03105">
    <property type="entry name" value="SPX"/>
    <property type="match status" value="1"/>
</dbReference>
<comment type="subcellular location">
    <subcellularLocation>
        <location evidence="1">Membrane</location>
        <topology evidence="1">Multi-pass membrane protein</topology>
    </subcellularLocation>
</comment>
<dbReference type="GO" id="GO:0000822">
    <property type="term" value="F:inositol hexakisphosphate binding"/>
    <property type="evidence" value="ECO:0007669"/>
    <property type="project" value="TreeGrafter"/>
</dbReference>
<keyword evidence="4 6" id="KW-1133">Transmembrane helix</keyword>
<dbReference type="OrthoDB" id="9970435at2759"/>
<evidence type="ECO:0000259" key="8">
    <source>
        <dbReference type="PROSITE" id="PS51382"/>
    </source>
</evidence>
<feature type="transmembrane region" description="Helical" evidence="6">
    <location>
        <begin position="359"/>
        <end position="381"/>
    </location>
</feature>
<evidence type="ECO:0000256" key="2">
    <source>
        <dbReference type="ARBA" id="ARBA00009665"/>
    </source>
</evidence>
<dbReference type="AlphaFoldDB" id="A0A0D7A942"/>
<evidence type="ECO:0000256" key="3">
    <source>
        <dbReference type="ARBA" id="ARBA00022692"/>
    </source>
</evidence>
<evidence type="ECO:0000256" key="1">
    <source>
        <dbReference type="ARBA" id="ARBA00004141"/>
    </source>
</evidence>
<dbReference type="Proteomes" id="UP000054144">
    <property type="component" value="Unassembled WGS sequence"/>
</dbReference>
<evidence type="ECO:0000313" key="10">
    <source>
        <dbReference type="Proteomes" id="UP000054144"/>
    </source>
</evidence>
<dbReference type="PANTHER" id="PTHR10783">
    <property type="entry name" value="XENOTROPIC AND POLYTROPIC RETROVIRUS RECEPTOR 1-RELATED"/>
    <property type="match status" value="1"/>
</dbReference>
<dbReference type="EMBL" id="KN881933">
    <property type="protein sequence ID" value="KIY47527.1"/>
    <property type="molecule type" value="Genomic_DNA"/>
</dbReference>
<dbReference type="InterPro" id="IPR004342">
    <property type="entry name" value="EXS_C"/>
</dbReference>
<feature type="domain" description="EXS" evidence="7">
    <location>
        <begin position="325"/>
        <end position="505"/>
    </location>
</feature>
<feature type="transmembrane region" description="Helical" evidence="6">
    <location>
        <begin position="291"/>
        <end position="310"/>
    </location>
</feature>
<proteinExistence type="inferred from homology"/>
<keyword evidence="10" id="KW-1185">Reference proteome</keyword>
<dbReference type="PROSITE" id="PS51382">
    <property type="entry name" value="SPX"/>
    <property type="match status" value="1"/>
</dbReference>
<feature type="transmembrane region" description="Helical" evidence="6">
    <location>
        <begin position="132"/>
        <end position="150"/>
    </location>
</feature>
<feature type="non-terminal residue" evidence="9">
    <location>
        <position position="1"/>
    </location>
</feature>
<accession>A0A0D7A942</accession>
<feature type="transmembrane region" description="Helical" evidence="6">
    <location>
        <begin position="425"/>
        <end position="444"/>
    </location>
</feature>
<organism evidence="9 10">
    <name type="scientific">Fistulina hepatica ATCC 64428</name>
    <dbReference type="NCBI Taxonomy" id="1128425"/>
    <lineage>
        <taxon>Eukaryota</taxon>
        <taxon>Fungi</taxon>
        <taxon>Dikarya</taxon>
        <taxon>Basidiomycota</taxon>
        <taxon>Agaricomycotina</taxon>
        <taxon>Agaricomycetes</taxon>
        <taxon>Agaricomycetidae</taxon>
        <taxon>Agaricales</taxon>
        <taxon>Fistulinaceae</taxon>
        <taxon>Fistulina</taxon>
    </lineage>
</organism>
<dbReference type="CDD" id="cd14475">
    <property type="entry name" value="SPX_SYG1_like"/>
    <property type="match status" value="1"/>
</dbReference>
<feature type="non-terminal residue" evidence="9">
    <location>
        <position position="510"/>
    </location>
</feature>
<dbReference type="GO" id="GO:0005886">
    <property type="term" value="C:plasma membrane"/>
    <property type="evidence" value="ECO:0007669"/>
    <property type="project" value="TreeGrafter"/>
</dbReference>
<feature type="domain" description="SPX" evidence="8">
    <location>
        <begin position="1"/>
        <end position="74"/>
    </location>
</feature>
<dbReference type="GO" id="GO:0016036">
    <property type="term" value="P:cellular response to phosphate starvation"/>
    <property type="evidence" value="ECO:0007669"/>
    <property type="project" value="TreeGrafter"/>
</dbReference>
<sequence length="510" mass="59531">SATSHTAPTSPTVPDLDPDEYQRAKRKLKKAVLEHYRGLETLENYRILNLTGFRKALKKFEKVTHIPAQKLYMSEKVDTTALSTDVSLRDMMEEMDDLFAVQFTNGDKKSARAQLRQMSGHTTHHYSTFRSGLLLGLAVPALVSGLYQSFQHETREAISGWPALLCVYGILTVPTVFSLLIGLNLVTWARTRINYVFIFELDLRTCVDYREYFEMPSLFVATLCYAFYLSFARIGASHVSPTTWPLVWMGLIALVMFNPLPAFYQPSRFWLTKSIAKLFISGTRRVEFTDFWMGDQFCSLIYVLSNIYFIPCVYVKGFDNYQQCGASSPHWPAQFVIAVLPLVIRLVQSVKRYLDSHLITHLINGGKYGSGIIAYLFYFLWRHHGKISWTFRHLCDYLMDWSVLHVRSEHPLLRDELLYTNHIPMYYFALVTNVVIRFLWIFYLPDIGPSMHLRTFIVAMAEMLRRWQWNFYRLENEHLGNMDQYRVTREVPLPYSLDDVRHNRDDDEVE</sequence>
<evidence type="ECO:0000256" key="4">
    <source>
        <dbReference type="ARBA" id="ARBA00022989"/>
    </source>
</evidence>